<feature type="compositionally biased region" description="Polar residues" evidence="1">
    <location>
        <begin position="13"/>
        <end position="26"/>
    </location>
</feature>
<evidence type="ECO:0000313" key="2">
    <source>
        <dbReference type="EMBL" id="GAA4466528.1"/>
    </source>
</evidence>
<accession>A0ABP8NIS2</accession>
<protein>
    <submittedName>
        <fullName evidence="2">Uncharacterized protein</fullName>
    </submittedName>
</protein>
<sequence>MRKGASLGRLNSDETVASAKTANNAPNAIGVDGKRAAKWEASPAIPVTETDGTLLHKIQAPQFQDACLVSSHDLRACLTRATRKLKNKLKSFNHSILRQEKNQDQSIWPTPC</sequence>
<gene>
    <name evidence="2" type="ORF">GCM10023156_55450</name>
</gene>
<feature type="region of interest" description="Disordered" evidence="1">
    <location>
        <begin position="1"/>
        <end position="30"/>
    </location>
</feature>
<name>A0ABP8NIS2_9BACT</name>
<comment type="caution">
    <text evidence="2">The sequence shown here is derived from an EMBL/GenBank/DDBJ whole genome shotgun (WGS) entry which is preliminary data.</text>
</comment>
<dbReference type="Proteomes" id="UP001500840">
    <property type="component" value="Unassembled WGS sequence"/>
</dbReference>
<evidence type="ECO:0000313" key="3">
    <source>
        <dbReference type="Proteomes" id="UP001500840"/>
    </source>
</evidence>
<evidence type="ECO:0000256" key="1">
    <source>
        <dbReference type="SAM" id="MobiDB-lite"/>
    </source>
</evidence>
<proteinExistence type="predicted"/>
<dbReference type="EMBL" id="BAABGA010000082">
    <property type="protein sequence ID" value="GAA4466528.1"/>
    <property type="molecule type" value="Genomic_DNA"/>
</dbReference>
<organism evidence="2 3">
    <name type="scientific">Novipirellula rosea</name>
    <dbReference type="NCBI Taxonomy" id="1031540"/>
    <lineage>
        <taxon>Bacteria</taxon>
        <taxon>Pseudomonadati</taxon>
        <taxon>Planctomycetota</taxon>
        <taxon>Planctomycetia</taxon>
        <taxon>Pirellulales</taxon>
        <taxon>Pirellulaceae</taxon>
        <taxon>Novipirellula</taxon>
    </lineage>
</organism>
<keyword evidence="3" id="KW-1185">Reference proteome</keyword>
<reference evidence="3" key="1">
    <citation type="journal article" date="2019" name="Int. J. Syst. Evol. Microbiol.">
        <title>The Global Catalogue of Microorganisms (GCM) 10K type strain sequencing project: providing services to taxonomists for standard genome sequencing and annotation.</title>
        <authorList>
            <consortium name="The Broad Institute Genomics Platform"/>
            <consortium name="The Broad Institute Genome Sequencing Center for Infectious Disease"/>
            <person name="Wu L."/>
            <person name="Ma J."/>
        </authorList>
    </citation>
    <scope>NUCLEOTIDE SEQUENCE [LARGE SCALE GENOMIC DNA]</scope>
    <source>
        <strain evidence="3">JCM 17759</strain>
    </source>
</reference>